<comment type="caution">
    <text evidence="2">The sequence shown here is derived from an EMBL/GenBank/DDBJ whole genome shotgun (WGS) entry which is preliminary data.</text>
</comment>
<evidence type="ECO:0000313" key="2">
    <source>
        <dbReference type="EMBL" id="KAG5579096.1"/>
    </source>
</evidence>
<protein>
    <recommendedName>
        <fullName evidence="1">VQ domain-containing protein</fullName>
    </recommendedName>
</protein>
<evidence type="ECO:0000259" key="1">
    <source>
        <dbReference type="Pfam" id="PF05678"/>
    </source>
</evidence>
<accession>A0A9J5WVU0</accession>
<keyword evidence="3" id="KW-1185">Reference proteome</keyword>
<dbReference type="InterPro" id="IPR008889">
    <property type="entry name" value="VQ"/>
</dbReference>
<proteinExistence type="predicted"/>
<feature type="domain" description="VQ" evidence="1">
    <location>
        <begin position="40"/>
        <end position="62"/>
    </location>
</feature>
<dbReference type="Proteomes" id="UP000824120">
    <property type="component" value="Chromosome 10"/>
</dbReference>
<organism evidence="2 3">
    <name type="scientific">Solanum commersonii</name>
    <name type="common">Commerson's wild potato</name>
    <name type="synonym">Commerson's nightshade</name>
    <dbReference type="NCBI Taxonomy" id="4109"/>
    <lineage>
        <taxon>Eukaryota</taxon>
        <taxon>Viridiplantae</taxon>
        <taxon>Streptophyta</taxon>
        <taxon>Embryophyta</taxon>
        <taxon>Tracheophyta</taxon>
        <taxon>Spermatophyta</taxon>
        <taxon>Magnoliopsida</taxon>
        <taxon>eudicotyledons</taxon>
        <taxon>Gunneridae</taxon>
        <taxon>Pentapetalae</taxon>
        <taxon>asterids</taxon>
        <taxon>lamiids</taxon>
        <taxon>Solanales</taxon>
        <taxon>Solanaceae</taxon>
        <taxon>Solanoideae</taxon>
        <taxon>Solaneae</taxon>
        <taxon>Solanum</taxon>
    </lineage>
</organism>
<dbReference type="Pfam" id="PF05678">
    <property type="entry name" value="VQ"/>
    <property type="match status" value="1"/>
</dbReference>
<sequence length="243" mass="27840">MGKRAIKIQVSQLSQNRINKNNNIPCNKKQLNNLIKLLKPKVYITSCSNFKNLVQQLTGNGSINPISSLHHESTVKESEHPTQNLQEMGEVNQDIMNPYKNTDKINDVQTYSQIESYQESINQDSYEGSMLLPFTIHESEGQVHSMTKSHQQSINQELSVNSLEGGMPSSFTTHESSIQKSSITDSQEMIFSEEYKKMESWLLEIDTCSNYHHYEGNVPLVQEQKFYKYLCKSISVRTLWPNG</sequence>
<dbReference type="AlphaFoldDB" id="A0A9J5WVU0"/>
<gene>
    <name evidence="2" type="ORF">H5410_049723</name>
</gene>
<reference evidence="2 3" key="1">
    <citation type="submission" date="2020-09" db="EMBL/GenBank/DDBJ databases">
        <title>De no assembly of potato wild relative species, Solanum commersonii.</title>
        <authorList>
            <person name="Cho K."/>
        </authorList>
    </citation>
    <scope>NUCLEOTIDE SEQUENCE [LARGE SCALE GENOMIC DNA]</scope>
    <source>
        <strain evidence="2">LZ3.2</strain>
        <tissue evidence="2">Leaf</tissue>
    </source>
</reference>
<dbReference type="EMBL" id="JACXVP010000010">
    <property type="protein sequence ID" value="KAG5579096.1"/>
    <property type="molecule type" value="Genomic_DNA"/>
</dbReference>
<name>A0A9J5WVU0_SOLCO</name>
<evidence type="ECO:0000313" key="3">
    <source>
        <dbReference type="Proteomes" id="UP000824120"/>
    </source>
</evidence>